<dbReference type="EMBL" id="JACRSQ010000003">
    <property type="protein sequence ID" value="MBC8542619.1"/>
    <property type="molecule type" value="Genomic_DNA"/>
</dbReference>
<protein>
    <submittedName>
        <fullName evidence="1">Uncharacterized protein</fullName>
    </submittedName>
</protein>
<reference evidence="1" key="1">
    <citation type="submission" date="2020-08" db="EMBL/GenBank/DDBJ databases">
        <title>Genome public.</title>
        <authorList>
            <person name="Liu C."/>
            <person name="Sun Q."/>
        </authorList>
    </citation>
    <scope>NUCLEOTIDE SEQUENCE</scope>
    <source>
        <strain evidence="1">NSJ-32</strain>
    </source>
</reference>
<evidence type="ECO:0000313" key="1">
    <source>
        <dbReference type="EMBL" id="MBC8542619.1"/>
    </source>
</evidence>
<gene>
    <name evidence="1" type="ORF">H8730_03530</name>
</gene>
<name>A0A926DRT7_9FIRM</name>
<keyword evidence="2" id="KW-1185">Reference proteome</keyword>
<dbReference type="AlphaFoldDB" id="A0A926DRT7"/>
<proteinExistence type="predicted"/>
<organism evidence="1 2">
    <name type="scientific">Bianquea renquensis</name>
    <dbReference type="NCBI Taxonomy" id="2763661"/>
    <lineage>
        <taxon>Bacteria</taxon>
        <taxon>Bacillati</taxon>
        <taxon>Bacillota</taxon>
        <taxon>Clostridia</taxon>
        <taxon>Eubacteriales</taxon>
        <taxon>Bianqueaceae</taxon>
        <taxon>Bianquea</taxon>
    </lineage>
</organism>
<comment type="caution">
    <text evidence="1">The sequence shown here is derived from an EMBL/GenBank/DDBJ whole genome shotgun (WGS) entry which is preliminary data.</text>
</comment>
<sequence length="231" mass="26482">MILEAKELWKKANENILVSSYVGARANRDAPVVAENIRRALSSFIQAGAKNFVIGIPYIENLKNHFYEAVVQQIHELNVPPGVRIGVLTSKRNEEECLSCAKEYALDFVGFAESSSGRKLEVELLENNMFSGVLCYYTKHLSQYGCVPVIARKKNLPVKNIYLDTYKHMLTYKAQYVQDTKYKHLMMKKSEYEGTLRDLVPEEVQGQLKDYFAVMDELLTYVIEVSNQIEH</sequence>
<accession>A0A926DRT7</accession>
<dbReference type="Proteomes" id="UP000657006">
    <property type="component" value="Unassembled WGS sequence"/>
</dbReference>
<dbReference type="RefSeq" id="WP_177717582.1">
    <property type="nucleotide sequence ID" value="NZ_JACRSQ010000003.1"/>
</dbReference>
<evidence type="ECO:0000313" key="2">
    <source>
        <dbReference type="Proteomes" id="UP000657006"/>
    </source>
</evidence>